<sequence>MLKEKRLFLDSLREQIESSSSFVLVDYGSIGAKDSVLLRRALLPVGEMEVVPKRMFCLALRECGLSFDREALPGHVAAVFTGGALTELIKSLGTHTKVHKGFRILGSFSEGAVYGAEETVAIGKLPSQEVLRAQLLGLFLSVPSQAVRVMNGVACSVLYCMNARSEKREGVG</sequence>
<dbReference type="InterPro" id="IPR043141">
    <property type="entry name" value="Ribosomal_uL10-like_sf"/>
</dbReference>
<comment type="similarity">
    <text evidence="2">Belongs to the universal ribosomal protein uL10 family.</text>
</comment>
<evidence type="ECO:0000313" key="8">
    <source>
        <dbReference type="Proteomes" id="UP000253816"/>
    </source>
</evidence>
<dbReference type="Gene3D" id="6.10.250.290">
    <property type="match status" value="1"/>
</dbReference>
<organism evidence="7 8">
    <name type="scientific">Candidatus Similichlamydia laticola</name>
    <dbReference type="NCBI Taxonomy" id="2170265"/>
    <lineage>
        <taxon>Bacteria</taxon>
        <taxon>Pseudomonadati</taxon>
        <taxon>Chlamydiota</taxon>
        <taxon>Chlamydiia</taxon>
        <taxon>Parachlamydiales</taxon>
        <taxon>Candidatus Parilichlamydiaceae</taxon>
        <taxon>Candidatus Similichlamydia</taxon>
    </lineage>
</organism>
<dbReference type="AlphaFoldDB" id="A0A369KIU5"/>
<dbReference type="InterPro" id="IPR047865">
    <property type="entry name" value="Ribosomal_uL10_bac_type"/>
</dbReference>
<proteinExistence type="inferred from homology"/>
<name>A0A369KIU5_9BACT</name>
<gene>
    <name evidence="7" type="ORF">HAT2_00212</name>
</gene>
<comment type="caution">
    <text evidence="7">The sequence shown here is derived from an EMBL/GenBank/DDBJ whole genome shotgun (WGS) entry which is preliminary data.</text>
</comment>
<accession>A0A369KIU5</accession>
<dbReference type="EMBL" id="QQBG01000009">
    <property type="protein sequence ID" value="RDB31703.1"/>
    <property type="molecule type" value="Genomic_DNA"/>
</dbReference>
<evidence type="ECO:0000313" key="7">
    <source>
        <dbReference type="EMBL" id="RDB31703.1"/>
    </source>
</evidence>
<dbReference type="GO" id="GO:1990904">
    <property type="term" value="C:ribonucleoprotein complex"/>
    <property type="evidence" value="ECO:0007669"/>
    <property type="project" value="UniProtKB-KW"/>
</dbReference>
<evidence type="ECO:0000256" key="4">
    <source>
        <dbReference type="ARBA" id="ARBA00023274"/>
    </source>
</evidence>
<dbReference type="Gene3D" id="3.30.70.1730">
    <property type="match status" value="1"/>
</dbReference>
<dbReference type="GO" id="GO:0005840">
    <property type="term" value="C:ribosome"/>
    <property type="evidence" value="ECO:0007669"/>
    <property type="project" value="UniProtKB-KW"/>
</dbReference>
<dbReference type="CDD" id="cd05797">
    <property type="entry name" value="Ribosomal_L10"/>
    <property type="match status" value="1"/>
</dbReference>
<dbReference type="RefSeq" id="WP_114544180.1">
    <property type="nucleotide sequence ID" value="NZ_QQBG01000009.1"/>
</dbReference>
<protein>
    <recommendedName>
        <fullName evidence="5">Large ribosomal subunit protein uL10</fullName>
    </recommendedName>
    <alternativeName>
        <fullName evidence="6">50S ribosomal protein L10</fullName>
    </alternativeName>
</protein>
<dbReference type="SUPFAM" id="SSF160369">
    <property type="entry name" value="Ribosomal protein L10-like"/>
    <property type="match status" value="1"/>
</dbReference>
<evidence type="ECO:0000256" key="1">
    <source>
        <dbReference type="ARBA" id="ARBA00002633"/>
    </source>
</evidence>
<evidence type="ECO:0000256" key="5">
    <source>
        <dbReference type="ARBA" id="ARBA00035202"/>
    </source>
</evidence>
<dbReference type="Proteomes" id="UP000253816">
    <property type="component" value="Unassembled WGS sequence"/>
</dbReference>
<reference evidence="7 8" key="1">
    <citation type="submission" date="2018-07" db="EMBL/GenBank/DDBJ databases">
        <title>Comparative genomics of the Candidatus Parilichlamydiaceae reveals evidence of convergent evolution and genome reduction in the phylum Chlamydiae.</title>
        <authorList>
            <person name="Taylor-Brown A."/>
            <person name="Polkinghorne A."/>
        </authorList>
    </citation>
    <scope>NUCLEOTIDE SEQUENCE [LARGE SCALE GENOMIC DNA]</scope>
    <source>
        <strain evidence="7 8">Hat2</strain>
    </source>
</reference>
<evidence type="ECO:0000256" key="2">
    <source>
        <dbReference type="ARBA" id="ARBA00008889"/>
    </source>
</evidence>
<dbReference type="InterPro" id="IPR001790">
    <property type="entry name" value="Ribosomal_uL10"/>
</dbReference>
<dbReference type="NCBIfam" id="NF000955">
    <property type="entry name" value="PRK00099.1-1"/>
    <property type="match status" value="1"/>
</dbReference>
<dbReference type="Pfam" id="PF00466">
    <property type="entry name" value="Ribosomal_L10"/>
    <property type="match status" value="1"/>
</dbReference>
<evidence type="ECO:0000256" key="3">
    <source>
        <dbReference type="ARBA" id="ARBA00022980"/>
    </source>
</evidence>
<dbReference type="OrthoDB" id="192750at2"/>
<evidence type="ECO:0000256" key="6">
    <source>
        <dbReference type="ARBA" id="ARBA00035502"/>
    </source>
</evidence>
<keyword evidence="3 7" id="KW-0689">Ribosomal protein</keyword>
<comment type="function">
    <text evidence="1">Forms part of the ribosomal stalk, playing a central role in the interaction of the ribosome with GTP-bound translation factors.</text>
</comment>
<keyword evidence="4" id="KW-0687">Ribonucleoprotein</keyword>
<dbReference type="PANTHER" id="PTHR11560">
    <property type="entry name" value="39S RIBOSOMAL PROTEIN L10, MITOCHONDRIAL"/>
    <property type="match status" value="1"/>
</dbReference>
<keyword evidence="8" id="KW-1185">Reference proteome</keyword>